<sequence length="101" mass="11495">MIEIIRSSTFSRWLSNLPDSRARARIAVRIDRIAEGHLGDTKSLGAGLSEARIDYGPGYRLYLMKHSHQWIVLLCAGDKNSQIRDIKQARLIAKAFKESER</sequence>
<dbReference type="OrthoDB" id="9800258at2"/>
<dbReference type="NCBIfam" id="TIGR02683">
    <property type="entry name" value="upstrm_HI1419"/>
    <property type="match status" value="1"/>
</dbReference>
<dbReference type="PANTHER" id="PTHR41791:SF1">
    <property type="entry name" value="SSL7039 PROTEIN"/>
    <property type="match status" value="1"/>
</dbReference>
<reference evidence="1 2" key="1">
    <citation type="submission" date="2017-08" db="EMBL/GenBank/DDBJ databases">
        <title>Genomic and metabolic characterisation of spoilage-associated Pseudomonas species.</title>
        <authorList>
            <person name="Stanborough T."/>
            <person name="Fegan N."/>
            <person name="Powell S.M."/>
            <person name="Singh T."/>
            <person name="Tamplin M.L."/>
            <person name="Chandry P.S."/>
        </authorList>
    </citation>
    <scope>NUCLEOTIDE SEQUENCE [LARGE SCALE GENOMIC DNA]</scope>
    <source>
        <strain evidence="1 2">F1801</strain>
    </source>
</reference>
<dbReference type="AlphaFoldDB" id="A0A267AVV5"/>
<dbReference type="Proteomes" id="UP000215861">
    <property type="component" value="Unassembled WGS sequence"/>
</dbReference>
<dbReference type="RefSeq" id="WP_095035200.1">
    <property type="nucleotide sequence ID" value="NZ_NQKQ01000001.1"/>
</dbReference>
<name>A0A267AVV5_PSEFR</name>
<dbReference type="PANTHER" id="PTHR41791">
    <property type="entry name" value="SSL7039 PROTEIN"/>
    <property type="match status" value="1"/>
</dbReference>
<accession>A0A267AVV5</accession>
<dbReference type="InterPro" id="IPR014056">
    <property type="entry name" value="TypeIITA-like_toxin_pred"/>
</dbReference>
<evidence type="ECO:0000313" key="1">
    <source>
        <dbReference type="EMBL" id="PAA15907.1"/>
    </source>
</evidence>
<proteinExistence type="predicted"/>
<dbReference type="EMBL" id="NQKQ01000001">
    <property type="protein sequence ID" value="PAA15907.1"/>
    <property type="molecule type" value="Genomic_DNA"/>
</dbReference>
<evidence type="ECO:0000313" key="2">
    <source>
        <dbReference type="Proteomes" id="UP000215861"/>
    </source>
</evidence>
<protein>
    <submittedName>
        <fullName evidence="1">Addiction module antitoxin RelB</fullName>
    </submittedName>
</protein>
<gene>
    <name evidence="1" type="ORF">CJU81_01265</name>
</gene>
<organism evidence="1 2">
    <name type="scientific">Pseudomonas fragi</name>
    <dbReference type="NCBI Taxonomy" id="296"/>
    <lineage>
        <taxon>Bacteria</taxon>
        <taxon>Pseudomonadati</taxon>
        <taxon>Pseudomonadota</taxon>
        <taxon>Gammaproteobacteria</taxon>
        <taxon>Pseudomonadales</taxon>
        <taxon>Pseudomonadaceae</taxon>
        <taxon>Pseudomonas</taxon>
    </lineage>
</organism>
<comment type="caution">
    <text evidence="1">The sequence shown here is derived from an EMBL/GenBank/DDBJ whole genome shotgun (WGS) entry which is preliminary data.</text>
</comment>
<dbReference type="PIRSF" id="PIRSF028744">
    <property type="entry name" value="Addict_mod_HI1419"/>
    <property type="match status" value="1"/>
</dbReference>